<comment type="cofactor">
    <cofactor evidence="10">
        <name>FAD</name>
        <dbReference type="ChEBI" id="CHEBI:57692"/>
    </cofactor>
</comment>
<name>A0ABV7VVR5_9GAMM</name>
<dbReference type="InterPro" id="IPR023032">
    <property type="entry name" value="tRNA_MAMT_biosynth_bifunc_MnmC"/>
</dbReference>
<keyword evidence="9 10" id="KW-0511">Multifunctional enzyme</keyword>
<keyword evidence="2 10" id="KW-0489">Methyltransferase</keyword>
<dbReference type="Proteomes" id="UP001595722">
    <property type="component" value="Unassembled WGS sequence"/>
</dbReference>
<evidence type="ECO:0000256" key="3">
    <source>
        <dbReference type="ARBA" id="ARBA00022630"/>
    </source>
</evidence>
<evidence type="ECO:0000313" key="15">
    <source>
        <dbReference type="Proteomes" id="UP001595722"/>
    </source>
</evidence>
<dbReference type="NCBIfam" id="TIGR03197">
    <property type="entry name" value="MnmC_Cterm"/>
    <property type="match status" value="1"/>
</dbReference>
<dbReference type="Pfam" id="PF01266">
    <property type="entry name" value="DAO"/>
    <property type="match status" value="1"/>
</dbReference>
<comment type="caution">
    <text evidence="14">The sequence shown here is derived from an EMBL/GenBank/DDBJ whole genome shotgun (WGS) entry which is preliminary data.</text>
</comment>
<comment type="subcellular location">
    <subcellularLocation>
        <location evidence="10">Cytoplasm</location>
    </subcellularLocation>
</comment>
<dbReference type="Gene3D" id="3.30.9.10">
    <property type="entry name" value="D-Amino Acid Oxidase, subunit A, domain 2"/>
    <property type="match status" value="1"/>
</dbReference>
<keyword evidence="5 10" id="KW-0949">S-adenosyl-L-methionine</keyword>
<keyword evidence="15" id="KW-1185">Reference proteome</keyword>
<dbReference type="EMBL" id="JBHRYB010000013">
    <property type="protein sequence ID" value="MFC3680811.1"/>
    <property type="molecule type" value="Genomic_DNA"/>
</dbReference>
<accession>A0ABV7VVR5</accession>
<keyword evidence="1 10" id="KW-0963">Cytoplasm</keyword>
<feature type="region of interest" description="tRNA (mnm(5)s(2)U34)-methyltransferase" evidence="10">
    <location>
        <begin position="1"/>
        <end position="252"/>
    </location>
</feature>
<comment type="similarity">
    <text evidence="10">In the C-terminal section; belongs to the DAO family.</text>
</comment>
<gene>
    <name evidence="10 14" type="primary">mnmC</name>
    <name evidence="14" type="ORF">ACFOMG_11945</name>
</gene>
<dbReference type="Gene3D" id="3.40.50.150">
    <property type="entry name" value="Vaccinia Virus protein VP39"/>
    <property type="match status" value="1"/>
</dbReference>
<feature type="domain" description="MnmC-like methyltransferase" evidence="13">
    <location>
        <begin position="125"/>
        <end position="250"/>
    </location>
</feature>
<evidence type="ECO:0000313" key="14">
    <source>
        <dbReference type="EMBL" id="MFC3680811.1"/>
    </source>
</evidence>
<evidence type="ECO:0000256" key="5">
    <source>
        <dbReference type="ARBA" id="ARBA00022691"/>
    </source>
</evidence>
<dbReference type="InterPro" id="IPR047785">
    <property type="entry name" value="tRNA_MNMC2"/>
</dbReference>
<dbReference type="HAMAP" id="MF_01102">
    <property type="entry name" value="MnmC"/>
    <property type="match status" value="1"/>
</dbReference>
<keyword evidence="4 10" id="KW-0808">Transferase</keyword>
<feature type="region of interest" description="FAD-dependent cmnm(5)s(2)U34 oxidoreductase" evidence="10">
    <location>
        <begin position="284"/>
        <end position="680"/>
    </location>
</feature>
<dbReference type="InterPro" id="IPR036188">
    <property type="entry name" value="FAD/NAD-bd_sf"/>
</dbReference>
<feature type="domain" description="FAD dependent oxidoreductase" evidence="12">
    <location>
        <begin position="281"/>
        <end position="644"/>
    </location>
</feature>
<keyword evidence="6 10" id="KW-0819">tRNA processing</keyword>
<dbReference type="NCBIfam" id="NF033855">
    <property type="entry name" value="tRNA_MNMC2"/>
    <property type="match status" value="1"/>
</dbReference>
<dbReference type="InterPro" id="IPR017610">
    <property type="entry name" value="tRNA_S-uridine_synth_MnmC_C"/>
</dbReference>
<dbReference type="PANTHER" id="PTHR13847:SF283">
    <property type="entry name" value="TRNA 5-METHYLAMINOMETHYL-2-THIOURIDINE BIOSYNTHESIS BIFUNCTIONAL PROTEIN MNMC"/>
    <property type="match status" value="1"/>
</dbReference>
<dbReference type="NCBIfam" id="NF002481">
    <property type="entry name" value="PRK01747.1-2"/>
    <property type="match status" value="1"/>
</dbReference>
<organism evidence="14 15">
    <name type="scientific">Bacterioplanoides pacificum</name>
    <dbReference type="NCBI Taxonomy" id="1171596"/>
    <lineage>
        <taxon>Bacteria</taxon>
        <taxon>Pseudomonadati</taxon>
        <taxon>Pseudomonadota</taxon>
        <taxon>Gammaproteobacteria</taxon>
        <taxon>Oceanospirillales</taxon>
        <taxon>Oceanospirillaceae</taxon>
        <taxon>Bacterioplanoides</taxon>
    </lineage>
</organism>
<keyword evidence="8 10" id="KW-0560">Oxidoreductase</keyword>
<dbReference type="InterPro" id="IPR006076">
    <property type="entry name" value="FAD-dep_OxRdtase"/>
</dbReference>
<dbReference type="Gene3D" id="3.50.50.60">
    <property type="entry name" value="FAD/NAD(P)-binding domain"/>
    <property type="match status" value="1"/>
</dbReference>
<evidence type="ECO:0000256" key="10">
    <source>
        <dbReference type="HAMAP-Rule" id="MF_01102"/>
    </source>
</evidence>
<comment type="similarity">
    <text evidence="10">In the N-terminal section; belongs to the methyltransferase superfamily. tRNA (mnm(5)s(2)U34)-methyltransferase family.</text>
</comment>
<keyword evidence="7 10" id="KW-0274">FAD</keyword>
<dbReference type="EC" id="1.5.-.-" evidence="10"/>
<dbReference type="SUPFAM" id="SSF54373">
    <property type="entry name" value="FAD-linked reductases, C-terminal domain"/>
    <property type="match status" value="1"/>
</dbReference>
<evidence type="ECO:0000256" key="9">
    <source>
        <dbReference type="ARBA" id="ARBA00023268"/>
    </source>
</evidence>
<sequence>MPNTPKHPTPDNKPLTSPELSWNEQGLPVSQQFDDPYFSVDDGLNESRYVFLQHNNLPQRWQHWQGEFDIVETGFGTGLNFLMTWQSFAASLKQATDNDLWLHYTSIEKFPLNREELQQAMALWPELDEFTRLLLQQYPLPIKGFHQLIWPQHKVQLTLVFGDVHDCLPQLSGPVHAWYLDGFAPSKNPEMWRDSLFRQMRRLHAMHPGQPATVATFTAAGIVRRGIRGAGFEVAKVAGFGRKREMLAGRYTQQNGPELPPPHWHKPWLLNRPDQQKPDEVLIVGAGLAGCSTARALAERGIKVTLVDRLGVAQGASGNPQGGLYVKLAAGDNAIHTDFYLTAYQSSLRQVVNVLGRGEKEGQWHNCGVLQLAYDDKEARRQQKFLQARSYPEELVQAVNAEQASRLAGCPQTCGGLFFPQAGWVSPAGFCQALINHPNIVFSQHSVETLSHNGQNWQLLTSAGDTLNSEQVVIATAADARHLLPEAYLPVKHIRGQLSILDTSLVPDINTVLCARSYMAPSRHGLTCLGATYNLNDDETQIRAADHQTNLNHLTDFGPAWQQVDPESVVQGRVGFRCTTPDYLPMVGAVANREAFIESFRPMVKNAKQVPAVTAPQLPGLWLNIGHGSRGLASAPLCAQLLAAQICAAALPLSSDIQEALWPGRFLLRDMIRRKIPEAL</sequence>
<comment type="catalytic activity">
    <reaction evidence="10">
        <text>5-aminomethyl-2-thiouridine(34) in tRNA + S-adenosyl-L-methionine = 5-methylaminomethyl-2-thiouridine(34) in tRNA + S-adenosyl-L-homocysteine + H(+)</text>
        <dbReference type="Rhea" id="RHEA:19569"/>
        <dbReference type="Rhea" id="RHEA-COMP:10195"/>
        <dbReference type="Rhea" id="RHEA-COMP:10197"/>
        <dbReference type="ChEBI" id="CHEBI:15378"/>
        <dbReference type="ChEBI" id="CHEBI:57856"/>
        <dbReference type="ChEBI" id="CHEBI:59789"/>
        <dbReference type="ChEBI" id="CHEBI:74454"/>
        <dbReference type="ChEBI" id="CHEBI:74455"/>
        <dbReference type="EC" id="2.1.1.61"/>
    </reaction>
</comment>
<evidence type="ECO:0000256" key="2">
    <source>
        <dbReference type="ARBA" id="ARBA00022603"/>
    </source>
</evidence>
<dbReference type="InterPro" id="IPR029063">
    <property type="entry name" value="SAM-dependent_MTases_sf"/>
</dbReference>
<evidence type="ECO:0000256" key="7">
    <source>
        <dbReference type="ARBA" id="ARBA00022827"/>
    </source>
</evidence>
<proteinExistence type="inferred from homology"/>
<evidence type="ECO:0000256" key="1">
    <source>
        <dbReference type="ARBA" id="ARBA00022490"/>
    </source>
</evidence>
<dbReference type="Pfam" id="PF05430">
    <property type="entry name" value="Methyltransf_30"/>
    <property type="match status" value="1"/>
</dbReference>
<dbReference type="SUPFAM" id="SSF51905">
    <property type="entry name" value="FAD/NAD(P)-binding domain"/>
    <property type="match status" value="1"/>
</dbReference>
<dbReference type="RefSeq" id="WP_376866910.1">
    <property type="nucleotide sequence ID" value="NZ_JBHRYB010000013.1"/>
</dbReference>
<evidence type="ECO:0000256" key="8">
    <source>
        <dbReference type="ARBA" id="ARBA00023002"/>
    </source>
</evidence>
<dbReference type="PANTHER" id="PTHR13847">
    <property type="entry name" value="SARCOSINE DEHYDROGENASE-RELATED"/>
    <property type="match status" value="1"/>
</dbReference>
<keyword evidence="3 10" id="KW-0285">Flavoprotein</keyword>
<dbReference type="EC" id="2.1.1.61" evidence="10"/>
<evidence type="ECO:0000259" key="13">
    <source>
        <dbReference type="Pfam" id="PF05430"/>
    </source>
</evidence>
<evidence type="ECO:0000259" key="12">
    <source>
        <dbReference type="Pfam" id="PF01266"/>
    </source>
</evidence>
<dbReference type="InterPro" id="IPR008471">
    <property type="entry name" value="MnmC-like_methylTransf"/>
</dbReference>
<comment type="function">
    <text evidence="10">Catalyzes the last two steps in the biosynthesis of 5-methylaminomethyl-2-thiouridine (mnm(5)s(2)U) at the wobble position (U34) in tRNA. Catalyzes the FAD-dependent demodification of cmnm(5)s(2)U34 to nm(5)s(2)U34, followed by the transfer of a methyl group from S-adenosyl-L-methionine to nm(5)s(2)U34, to form mnm(5)s(2)U34.</text>
</comment>
<evidence type="ECO:0000256" key="11">
    <source>
        <dbReference type="SAM" id="MobiDB-lite"/>
    </source>
</evidence>
<evidence type="ECO:0000256" key="6">
    <source>
        <dbReference type="ARBA" id="ARBA00022694"/>
    </source>
</evidence>
<protein>
    <recommendedName>
        <fullName evidence="10">tRNA 5-methylaminomethyl-2-thiouridine biosynthesis bifunctional protein MnmC</fullName>
        <shortName evidence="10">tRNA mnm(5)s(2)U biosynthesis bifunctional protein</shortName>
    </recommendedName>
    <domain>
        <recommendedName>
            <fullName evidence="10">tRNA (mnm(5)s(2)U34)-methyltransferase</fullName>
            <ecNumber evidence="10">2.1.1.61</ecNumber>
        </recommendedName>
    </domain>
    <domain>
        <recommendedName>
            <fullName evidence="10">FAD-dependent cmnm(5)s(2)U34 oxidoreductase</fullName>
            <ecNumber evidence="10">1.5.-.-</ecNumber>
        </recommendedName>
    </domain>
</protein>
<evidence type="ECO:0000256" key="4">
    <source>
        <dbReference type="ARBA" id="ARBA00022679"/>
    </source>
</evidence>
<reference evidence="15" key="1">
    <citation type="journal article" date="2019" name="Int. J. Syst. Evol. Microbiol.">
        <title>The Global Catalogue of Microorganisms (GCM) 10K type strain sequencing project: providing services to taxonomists for standard genome sequencing and annotation.</title>
        <authorList>
            <consortium name="The Broad Institute Genomics Platform"/>
            <consortium name="The Broad Institute Genome Sequencing Center for Infectious Disease"/>
            <person name="Wu L."/>
            <person name="Ma J."/>
        </authorList>
    </citation>
    <scope>NUCLEOTIDE SEQUENCE [LARGE SCALE GENOMIC DNA]</scope>
    <source>
        <strain evidence="15">KCTC 42424</strain>
    </source>
</reference>
<feature type="region of interest" description="Disordered" evidence="11">
    <location>
        <begin position="1"/>
        <end position="21"/>
    </location>
</feature>